<dbReference type="InterPro" id="IPR045462">
    <property type="entry name" value="aa-tRNA-synth_I_cd-bd"/>
</dbReference>
<evidence type="ECO:0000256" key="7">
    <source>
        <dbReference type="HAMAP-Rule" id="MF_00022"/>
    </source>
</evidence>
<evidence type="ECO:0000256" key="4">
    <source>
        <dbReference type="ARBA" id="ARBA00022840"/>
    </source>
</evidence>
<comment type="similarity">
    <text evidence="1 7">Belongs to the class-I aminoacyl-tRNA synthetase family. Glutamate--tRNA ligase type 1 subfamily.</text>
</comment>
<dbReference type="PRINTS" id="PR00987">
    <property type="entry name" value="TRNASYNTHGLU"/>
</dbReference>
<dbReference type="Pfam" id="PF00749">
    <property type="entry name" value="tRNA-synt_1c"/>
    <property type="match status" value="1"/>
</dbReference>
<evidence type="ECO:0000313" key="11">
    <source>
        <dbReference type="Proteomes" id="UP001589758"/>
    </source>
</evidence>
<evidence type="ECO:0000256" key="3">
    <source>
        <dbReference type="ARBA" id="ARBA00022741"/>
    </source>
</evidence>
<dbReference type="RefSeq" id="WP_385876388.1">
    <property type="nucleotide sequence ID" value="NZ_JBHLXE010000043.1"/>
</dbReference>
<keyword evidence="3 7" id="KW-0547">Nucleotide-binding</keyword>
<evidence type="ECO:0000259" key="9">
    <source>
        <dbReference type="Pfam" id="PF19269"/>
    </source>
</evidence>
<gene>
    <name evidence="7 10" type="primary">gltX</name>
    <name evidence="10" type="ORF">ACFFIT_04130</name>
</gene>
<dbReference type="PROSITE" id="PS00178">
    <property type="entry name" value="AA_TRNA_LIGASE_I"/>
    <property type="match status" value="1"/>
</dbReference>
<keyword evidence="6 7" id="KW-0030">Aminoacyl-tRNA synthetase</keyword>
<accession>A0ABV6CAZ6</accession>
<proteinExistence type="inferred from homology"/>
<keyword evidence="2 7" id="KW-0436">Ligase</keyword>
<dbReference type="InterPro" id="IPR033910">
    <property type="entry name" value="GluRS_core"/>
</dbReference>
<dbReference type="InterPro" id="IPR008925">
    <property type="entry name" value="aa_tRNA-synth_I_cd-bd_sf"/>
</dbReference>
<dbReference type="InterPro" id="IPR000924">
    <property type="entry name" value="Glu/Gln-tRNA-synth"/>
</dbReference>
<comment type="caution">
    <text evidence="7">Lacks conserved residue(s) required for the propagation of feature annotation.</text>
</comment>
<protein>
    <recommendedName>
        <fullName evidence="7">Glutamate--tRNA ligase</fullName>
        <ecNumber evidence="7">6.1.1.17</ecNumber>
    </recommendedName>
    <alternativeName>
        <fullName evidence="7">Glutamyl-tRNA synthetase</fullName>
        <shortName evidence="7">GluRS</shortName>
    </alternativeName>
</protein>
<dbReference type="PANTHER" id="PTHR43311:SF2">
    <property type="entry name" value="GLUTAMATE--TRNA LIGASE, MITOCHONDRIAL-RELATED"/>
    <property type="match status" value="1"/>
</dbReference>
<dbReference type="SUPFAM" id="SSF48163">
    <property type="entry name" value="An anticodon-binding domain of class I aminoacyl-tRNA synthetases"/>
    <property type="match status" value="1"/>
</dbReference>
<dbReference type="InterPro" id="IPR004527">
    <property type="entry name" value="Glu-tRNA-ligase_bac/mito"/>
</dbReference>
<evidence type="ECO:0000256" key="1">
    <source>
        <dbReference type="ARBA" id="ARBA00007894"/>
    </source>
</evidence>
<dbReference type="EC" id="6.1.1.17" evidence="7"/>
<dbReference type="InterPro" id="IPR001412">
    <property type="entry name" value="aa-tRNA-synth_I_CS"/>
</dbReference>
<dbReference type="Gene3D" id="1.10.10.350">
    <property type="match status" value="1"/>
</dbReference>
<keyword evidence="7" id="KW-0963">Cytoplasm</keyword>
<evidence type="ECO:0000256" key="2">
    <source>
        <dbReference type="ARBA" id="ARBA00022598"/>
    </source>
</evidence>
<dbReference type="InterPro" id="IPR049940">
    <property type="entry name" value="GluQ/Sye"/>
</dbReference>
<keyword evidence="5 7" id="KW-0648">Protein biosynthesis</keyword>
<reference evidence="10 11" key="1">
    <citation type="submission" date="2024-09" db="EMBL/GenBank/DDBJ databases">
        <authorList>
            <person name="Sun Q."/>
            <person name="Mori K."/>
        </authorList>
    </citation>
    <scope>NUCLEOTIDE SEQUENCE [LARGE SCALE GENOMIC DNA]</scope>
    <source>
        <strain evidence="10 11">CCM 8545</strain>
    </source>
</reference>
<feature type="domain" description="Glutamyl/glutaminyl-tRNA synthetase class Ib catalytic" evidence="8">
    <location>
        <begin position="6"/>
        <end position="308"/>
    </location>
</feature>
<dbReference type="InterPro" id="IPR014729">
    <property type="entry name" value="Rossmann-like_a/b/a_fold"/>
</dbReference>
<dbReference type="InterPro" id="IPR020058">
    <property type="entry name" value="Glu/Gln-tRNA-synth_Ib_cat-dom"/>
</dbReference>
<comment type="catalytic activity">
    <reaction evidence="7">
        <text>tRNA(Glu) + L-glutamate + ATP = L-glutamyl-tRNA(Glu) + AMP + diphosphate</text>
        <dbReference type="Rhea" id="RHEA:23540"/>
        <dbReference type="Rhea" id="RHEA-COMP:9663"/>
        <dbReference type="Rhea" id="RHEA-COMP:9680"/>
        <dbReference type="ChEBI" id="CHEBI:29985"/>
        <dbReference type="ChEBI" id="CHEBI:30616"/>
        <dbReference type="ChEBI" id="CHEBI:33019"/>
        <dbReference type="ChEBI" id="CHEBI:78442"/>
        <dbReference type="ChEBI" id="CHEBI:78520"/>
        <dbReference type="ChEBI" id="CHEBI:456215"/>
        <dbReference type="EC" id="6.1.1.17"/>
    </reaction>
</comment>
<keyword evidence="11" id="KW-1185">Reference proteome</keyword>
<dbReference type="EMBL" id="JBHLXE010000043">
    <property type="protein sequence ID" value="MFC0179290.1"/>
    <property type="molecule type" value="Genomic_DNA"/>
</dbReference>
<comment type="function">
    <text evidence="7">Catalyzes the attachment of glutamate to tRNA(Glu) in a two-step reaction: glutamate is first activated by ATP to form Glu-AMP and then transferred to the acceptor end of tRNA(Glu).</text>
</comment>
<name>A0ABV6CAZ6_9GAMM</name>
<feature type="domain" description="Aminoacyl-tRNA synthetase class I anticodon-binding" evidence="9">
    <location>
        <begin position="328"/>
        <end position="464"/>
    </location>
</feature>
<dbReference type="InterPro" id="IPR020751">
    <property type="entry name" value="aa-tRNA-synth_I_codon-bd_sub2"/>
</dbReference>
<feature type="binding site" evidence="7">
    <location>
        <position position="243"/>
    </location>
    <ligand>
        <name>ATP</name>
        <dbReference type="ChEBI" id="CHEBI:30616"/>
    </ligand>
</feature>
<evidence type="ECO:0000259" key="8">
    <source>
        <dbReference type="Pfam" id="PF00749"/>
    </source>
</evidence>
<keyword evidence="4 7" id="KW-0067">ATP-binding</keyword>
<evidence type="ECO:0000256" key="5">
    <source>
        <dbReference type="ARBA" id="ARBA00022917"/>
    </source>
</evidence>
<organism evidence="10 11">
    <name type="scientific">Thorsellia kenyensis</name>
    <dbReference type="NCBI Taxonomy" id="1549888"/>
    <lineage>
        <taxon>Bacteria</taxon>
        <taxon>Pseudomonadati</taxon>
        <taxon>Pseudomonadota</taxon>
        <taxon>Gammaproteobacteria</taxon>
        <taxon>Enterobacterales</taxon>
        <taxon>Thorselliaceae</taxon>
        <taxon>Thorsellia</taxon>
    </lineage>
</organism>
<dbReference type="Proteomes" id="UP001589758">
    <property type="component" value="Unassembled WGS sequence"/>
</dbReference>
<evidence type="ECO:0000313" key="10">
    <source>
        <dbReference type="EMBL" id="MFC0179290.1"/>
    </source>
</evidence>
<feature type="short sequence motif" description="'KMSKS' region" evidence="7">
    <location>
        <begin position="240"/>
        <end position="244"/>
    </location>
</feature>
<feature type="short sequence motif" description="'HIGH' region" evidence="7">
    <location>
        <begin position="12"/>
        <end position="22"/>
    </location>
</feature>
<dbReference type="SUPFAM" id="SSF52374">
    <property type="entry name" value="Nucleotidylyl transferase"/>
    <property type="match status" value="1"/>
</dbReference>
<dbReference type="NCBIfam" id="TIGR00464">
    <property type="entry name" value="gltX_bact"/>
    <property type="match status" value="1"/>
</dbReference>
<dbReference type="GO" id="GO:0004818">
    <property type="term" value="F:glutamate-tRNA ligase activity"/>
    <property type="evidence" value="ECO:0007669"/>
    <property type="project" value="UniProtKB-EC"/>
</dbReference>
<dbReference type="PANTHER" id="PTHR43311">
    <property type="entry name" value="GLUTAMATE--TRNA LIGASE"/>
    <property type="match status" value="1"/>
</dbReference>
<comment type="subunit">
    <text evidence="7">Monomer.</text>
</comment>
<dbReference type="CDD" id="cd00808">
    <property type="entry name" value="GluRS_core"/>
    <property type="match status" value="1"/>
</dbReference>
<evidence type="ECO:0000256" key="6">
    <source>
        <dbReference type="ARBA" id="ARBA00023146"/>
    </source>
</evidence>
<dbReference type="HAMAP" id="MF_00022">
    <property type="entry name" value="Glu_tRNA_synth_type1"/>
    <property type="match status" value="1"/>
</dbReference>
<comment type="subcellular location">
    <subcellularLocation>
        <location evidence="7">Cytoplasm</location>
    </subcellularLocation>
</comment>
<dbReference type="Gene3D" id="3.40.50.620">
    <property type="entry name" value="HUPs"/>
    <property type="match status" value="1"/>
</dbReference>
<dbReference type="Pfam" id="PF19269">
    <property type="entry name" value="Anticodon_2"/>
    <property type="match status" value="1"/>
</dbReference>
<sequence>MTTKPIKTRFAPSPTGYLHVGGARTALYSWLFSKHLAGEFVLRIEDTDLERSTPEAIEAIMDGMHWLNLAWDEGPYFQTKRFDRYNQVIDEMLAEGTAYRCYCSTERLDEMRNAQIEAKQKARYDGRCLVHGHEHSPDQPHVVRFKNPTQGSVIFNDLIRGPIEISNQELDDLIIRRTDGSPTYNFCVVVDDFDMGITHVIRGEDHINNTPRQINILKAIGADIPAYAHVSMILGDDGKKLSKRHGAVSVMQYRDEGFLPEALLNYLVRLGWAHGDQEVFSVEEMISLFTLDAVSKSASAFNTEKLLWLNQHYITHLPPEQVAVHLNWHINQMGYNLENGPTLIELINLLGERCKTLKEMAQDAHYFYQEFEEFEENAAQKNLKEAAILPLEVLLAKFQTLESWTTPLIHEAIKTTADELALGMGKVGMPLRVAITGGGQSPAIDATATLIGKERVVKRIARAIEWIKMK</sequence>
<comment type="caution">
    <text evidence="10">The sequence shown here is derived from an EMBL/GenBank/DDBJ whole genome shotgun (WGS) entry which is preliminary data.</text>
</comment>